<name>A0A364V7Y5_9CORY</name>
<dbReference type="EMBL" id="QHCV01000011">
    <property type="protein sequence ID" value="RAV32749.1"/>
    <property type="molecule type" value="Genomic_DNA"/>
</dbReference>
<dbReference type="InterPro" id="IPR003200">
    <property type="entry name" value="Nict_dMeBzImd_PRibTrfase"/>
</dbReference>
<keyword evidence="1" id="KW-0808">Transferase</keyword>
<evidence type="ECO:0000313" key="1">
    <source>
        <dbReference type="EMBL" id="RAV32749.1"/>
    </source>
</evidence>
<dbReference type="PANTHER" id="PTHR43463:SF1">
    <property type="entry name" value="NICOTINATE-NUCLEOTIDE--DIMETHYLBENZIMIDAZOLE PHOSPHORIBOSYLTRANSFERASE"/>
    <property type="match status" value="1"/>
</dbReference>
<dbReference type="Gene3D" id="3.40.50.10210">
    <property type="match status" value="1"/>
</dbReference>
<dbReference type="AlphaFoldDB" id="A0A364V7Y5"/>
<dbReference type="Pfam" id="PF02277">
    <property type="entry name" value="DBI_PRT"/>
    <property type="match status" value="1"/>
</dbReference>
<accession>A0A364V7Y5</accession>
<comment type="caution">
    <text evidence="1">The sequence shown here is derived from an EMBL/GenBank/DDBJ whole genome shotgun (WGS) entry which is preliminary data.</text>
</comment>
<keyword evidence="1" id="KW-0328">Glycosyltransferase</keyword>
<keyword evidence="2" id="KW-1185">Reference proteome</keyword>
<organism evidence="1 2">
    <name type="scientific">Corynebacterium heidelbergense</name>
    <dbReference type="NCBI Taxonomy" id="2055947"/>
    <lineage>
        <taxon>Bacteria</taxon>
        <taxon>Bacillati</taxon>
        <taxon>Actinomycetota</taxon>
        <taxon>Actinomycetes</taxon>
        <taxon>Mycobacteriales</taxon>
        <taxon>Corynebacteriaceae</taxon>
        <taxon>Corynebacterium</taxon>
    </lineage>
</organism>
<dbReference type="PANTHER" id="PTHR43463">
    <property type="entry name" value="NICOTINATE-NUCLEOTIDE--DIMETHYLBENZIMIDAZOLE PHOSPHORIBOSYLTRANSFERASE"/>
    <property type="match status" value="1"/>
</dbReference>
<proteinExistence type="predicted"/>
<dbReference type="GO" id="GO:0008939">
    <property type="term" value="F:nicotinate-nucleotide-dimethylbenzimidazole phosphoribosyltransferase activity"/>
    <property type="evidence" value="ECO:0007669"/>
    <property type="project" value="InterPro"/>
</dbReference>
<sequence>MDTPHIPELDATARHFPSSLGLLGDLAGWLSACGIGPQSSLSSARLLLLVGDDPRVAASPQISALPEDYAARLTAEVRSGEAVVSALARAGHLDISLVDATSPSAAPTTPRTGEPMSVVAFEELFSTAQQLMETQIDDGIELLALGDAGRGITTTAAIVIGTMCSIEPVKVIGRGSGISDEGWKAKVAVIRDAMYRVRDDRADPHRVLRHAGSPVLVLACGILLHAASRGLPVLFDGVGPTAAALCAHSMDPAAGAWWRAASVGAEPGHRPALKAIAGKTVLGREWGLAGGGLAAAAAVPLLRSAAGLLNTQG</sequence>
<reference evidence="1 2" key="1">
    <citation type="journal article" date="2018" name="Syst. Appl. Microbiol.">
        <title>Corynebacterium heidelbergense sp. nov., isolated from the preen glands of Egyptian geese (Alopochen aegyptiacus).</title>
        <authorList>
            <person name="Braun M.S."/>
            <person name="Wang E."/>
            <person name="Zimmermann S."/>
            <person name="Wink M."/>
        </authorList>
    </citation>
    <scope>NUCLEOTIDE SEQUENCE [LARGE SCALE GENOMIC DNA]</scope>
    <source>
        <strain evidence="1 2">647</strain>
    </source>
</reference>
<dbReference type="SUPFAM" id="SSF52733">
    <property type="entry name" value="Nicotinate mononucleotide:5,6-dimethylbenzimidazole phosphoribosyltransferase (CobT)"/>
    <property type="match status" value="1"/>
</dbReference>
<evidence type="ECO:0000313" key="2">
    <source>
        <dbReference type="Proteomes" id="UP000251577"/>
    </source>
</evidence>
<dbReference type="RefSeq" id="WP_113630179.1">
    <property type="nucleotide sequence ID" value="NZ_QHCV01000011.1"/>
</dbReference>
<gene>
    <name evidence="1" type="ORF">DLJ54_01940</name>
</gene>
<protein>
    <submittedName>
        <fullName evidence="1">Nicotinate-nucleotide--dimethylbenzimidazole phosphoribosyltransferase</fullName>
    </submittedName>
</protein>
<dbReference type="Proteomes" id="UP000251577">
    <property type="component" value="Unassembled WGS sequence"/>
</dbReference>
<dbReference type="InterPro" id="IPR036087">
    <property type="entry name" value="Nict_dMeBzImd_PRibTrfase_sf"/>
</dbReference>